<dbReference type="Gene3D" id="1.20.1740.10">
    <property type="entry name" value="Amino acid/polyamine transporter I"/>
    <property type="match status" value="1"/>
</dbReference>
<dbReference type="Proteomes" id="UP000509704">
    <property type="component" value="Chromosome 1"/>
</dbReference>
<protein>
    <recommendedName>
        <fullName evidence="9">Amino acid permease/ SLC12A domain-containing protein</fullName>
    </recommendedName>
</protein>
<keyword evidence="2" id="KW-0813">Transport</keyword>
<feature type="transmembrane region" description="Helical" evidence="6">
    <location>
        <begin position="195"/>
        <end position="216"/>
    </location>
</feature>
<feature type="transmembrane region" description="Helical" evidence="6">
    <location>
        <begin position="447"/>
        <end position="468"/>
    </location>
</feature>
<dbReference type="GO" id="GO:0006865">
    <property type="term" value="P:amino acid transport"/>
    <property type="evidence" value="ECO:0007669"/>
    <property type="project" value="InterPro"/>
</dbReference>
<accession>A0A7H9AX53</accession>
<dbReference type="PANTHER" id="PTHR45649">
    <property type="entry name" value="AMINO-ACID PERMEASE BAT1"/>
    <property type="match status" value="1"/>
</dbReference>
<gene>
    <name evidence="7" type="ORF">HG535_0A07650</name>
</gene>
<dbReference type="PROSITE" id="PS00218">
    <property type="entry name" value="AMINO_ACID_PERMEASE_1"/>
    <property type="match status" value="1"/>
</dbReference>
<keyword evidence="4 6" id="KW-1133">Transmembrane helix</keyword>
<feature type="transmembrane region" description="Helical" evidence="6">
    <location>
        <begin position="42"/>
        <end position="68"/>
    </location>
</feature>
<keyword evidence="5 6" id="KW-0472">Membrane</keyword>
<evidence type="ECO:0000256" key="4">
    <source>
        <dbReference type="ARBA" id="ARBA00022989"/>
    </source>
</evidence>
<evidence type="ECO:0000256" key="2">
    <source>
        <dbReference type="ARBA" id="ARBA00022448"/>
    </source>
</evidence>
<feature type="transmembrane region" description="Helical" evidence="6">
    <location>
        <begin position="480"/>
        <end position="499"/>
    </location>
</feature>
<evidence type="ECO:0000256" key="5">
    <source>
        <dbReference type="ARBA" id="ARBA00023136"/>
    </source>
</evidence>
<dbReference type="EMBL" id="CP058604">
    <property type="protein sequence ID" value="QLG70823.1"/>
    <property type="molecule type" value="Genomic_DNA"/>
</dbReference>
<evidence type="ECO:0000256" key="6">
    <source>
        <dbReference type="SAM" id="Phobius"/>
    </source>
</evidence>
<dbReference type="GO" id="GO:0016020">
    <property type="term" value="C:membrane"/>
    <property type="evidence" value="ECO:0007669"/>
    <property type="project" value="UniProtKB-SubCell"/>
</dbReference>
<feature type="transmembrane region" description="Helical" evidence="6">
    <location>
        <begin position="407"/>
        <end position="426"/>
    </location>
</feature>
<dbReference type="OrthoDB" id="3900342at2759"/>
<proteinExistence type="predicted"/>
<dbReference type="RefSeq" id="XP_037142551.1">
    <property type="nucleotide sequence ID" value="XM_037286656.1"/>
</dbReference>
<evidence type="ECO:0000313" key="8">
    <source>
        <dbReference type="Proteomes" id="UP000509704"/>
    </source>
</evidence>
<reference evidence="7 8" key="1">
    <citation type="submission" date="2020-07" db="EMBL/GenBank/DDBJ databases">
        <title>The yeast mating-type switching endonuclease HO is a domesticated member of an unorthodox homing genetic element family.</title>
        <authorList>
            <person name="Coughlan A.Y."/>
            <person name="Lombardi L."/>
            <person name="Braun-Galleani S."/>
            <person name="Martos A.R."/>
            <person name="Galeote V."/>
            <person name="Bigey F."/>
            <person name="Dequin S."/>
            <person name="Byrne K.P."/>
            <person name="Wolfe K.H."/>
        </authorList>
    </citation>
    <scope>NUCLEOTIDE SEQUENCE [LARGE SCALE GENOMIC DNA]</scope>
    <source>
        <strain evidence="7 8">NRRL Y-6702</strain>
    </source>
</reference>
<dbReference type="AlphaFoldDB" id="A0A7H9AX53"/>
<dbReference type="PIRSF" id="PIRSF006060">
    <property type="entry name" value="AA_transporter"/>
    <property type="match status" value="1"/>
</dbReference>
<dbReference type="Pfam" id="PF13520">
    <property type="entry name" value="AA_permease_2"/>
    <property type="match status" value="1"/>
</dbReference>
<dbReference type="PANTHER" id="PTHR45649:SF27">
    <property type="entry name" value="CHOLINE TRANSPORTER (EUROFUNG)"/>
    <property type="match status" value="1"/>
</dbReference>
<feature type="transmembrane region" description="Helical" evidence="6">
    <location>
        <begin position="131"/>
        <end position="156"/>
    </location>
</feature>
<feature type="transmembrane region" description="Helical" evidence="6">
    <location>
        <begin position="168"/>
        <end position="189"/>
    </location>
</feature>
<evidence type="ECO:0008006" key="9">
    <source>
        <dbReference type="Google" id="ProtNLM"/>
    </source>
</evidence>
<dbReference type="KEGG" id="zmk:HG535_0A07650"/>
<name>A0A7H9AX53_ZYGMR</name>
<feature type="transmembrane region" description="Helical" evidence="6">
    <location>
        <begin position="279"/>
        <end position="302"/>
    </location>
</feature>
<keyword evidence="3 6" id="KW-0812">Transmembrane</keyword>
<dbReference type="InterPro" id="IPR004840">
    <property type="entry name" value="Amino_acid_permease_CS"/>
</dbReference>
<comment type="subcellular location">
    <subcellularLocation>
        <location evidence="1">Membrane</location>
        <topology evidence="1">Multi-pass membrane protein</topology>
    </subcellularLocation>
</comment>
<dbReference type="GO" id="GO:0022857">
    <property type="term" value="F:transmembrane transporter activity"/>
    <property type="evidence" value="ECO:0007669"/>
    <property type="project" value="InterPro"/>
</dbReference>
<feature type="transmembrane region" description="Helical" evidence="6">
    <location>
        <begin position="383"/>
        <end position="401"/>
    </location>
</feature>
<organism evidence="7 8">
    <name type="scientific">Zygotorulaspora mrakii</name>
    <name type="common">Zygosaccharomyces mrakii</name>
    <dbReference type="NCBI Taxonomy" id="42260"/>
    <lineage>
        <taxon>Eukaryota</taxon>
        <taxon>Fungi</taxon>
        <taxon>Dikarya</taxon>
        <taxon>Ascomycota</taxon>
        <taxon>Saccharomycotina</taxon>
        <taxon>Saccharomycetes</taxon>
        <taxon>Saccharomycetales</taxon>
        <taxon>Saccharomycetaceae</taxon>
        <taxon>Zygotorulaspora</taxon>
    </lineage>
</organism>
<evidence type="ECO:0000256" key="1">
    <source>
        <dbReference type="ARBA" id="ARBA00004141"/>
    </source>
</evidence>
<evidence type="ECO:0000256" key="3">
    <source>
        <dbReference type="ARBA" id="ARBA00022692"/>
    </source>
</evidence>
<dbReference type="InterPro" id="IPR002293">
    <property type="entry name" value="AA/rel_permease1"/>
</dbReference>
<keyword evidence="8" id="KW-1185">Reference proteome</keyword>
<evidence type="ECO:0000313" key="7">
    <source>
        <dbReference type="EMBL" id="QLG70823.1"/>
    </source>
</evidence>
<feature type="transmembrane region" description="Helical" evidence="6">
    <location>
        <begin position="331"/>
        <end position="353"/>
    </location>
</feature>
<sequence length="536" mass="58566">MVVIEMSGSEKKVEQHQIHDVENGNFDDLKGKPVVLEKGFSLFSAISAGIVTGNTWTALGGAIVASLYNGGPPGIIYEFIAVSVFYWIIAASIAELASAIPASGGVYHWASIISGKKWGRVCGWFAGWLNYLAWTFGVSANCSIIGSMVVYSYGMFHPELTLERWQVFICYLIICWLCCFVVMFANWSLPGINRVGSFLMIGGWFVTVVVCAVMPLRNGKGHASNDFVWRTWENETGYSSNGFTFLAGMLNGAFAVGTPDCITHLAEEIPDAGKNLPKVLFWQVFVGFFTAFFYMIAMFYAINDLPAIFAADSFCPLGDIYLQATGSRGGALGLLIIIILPIICATIGCYITAGRTLYALSRDKAAPFPDHIGSISPRFKSPLWSTFVCGAIATCMGAIYVGSVVAFNAFVGSFVLLTTTSFLLSIGPHVLTKRKSIKRGSFWLGKFGYTFNIISCLYIIVFFVIYCFPYTLPTSAQEMNYTSVMTCGLAVLVAIWWFIHGRSKYRGPQIIESISDTGESSMALETAEIGSITLSR</sequence>
<feature type="transmembrane region" description="Helical" evidence="6">
    <location>
        <begin position="75"/>
        <end position="94"/>
    </location>
</feature>
<dbReference type="GeneID" id="59234459"/>